<feature type="chain" id="PRO_5039322422" evidence="4">
    <location>
        <begin position="25"/>
        <end position="696"/>
    </location>
</feature>
<sequence length="696" mass="77159">MKKRILSLLIPLTLAGTMVSSVSSYTVKGSEVSYSSTAVDENLNSTSTPDHIILSWTNNPKTTQTISWRTISTNKSAKLKYRKLGSTVWSSFNNIKTEKLTSKTGNKTTEGSQTVYSAELNNLSPNTKYEYQIIGIDKDGNEKMSSVSTFKTEKENTTNFKFLIFGDSQSGLKENPQYTPWHNTVTAAYENNKDSSFMMNMGDLVENGESYMHWDNWFNAADGVINKLPEMAVQGNHETYHVSDNDSGSPKNLVSQFKTPQNGSFGHLSQSYSFNYGNAHIAVLDSQIDEEASNDDTFLTAQAEWLDKDLAGSKQKWNFVMFHKTPYYNKKTRNNPAIKDILTPVIEKHHVDVVFNGHDHGLSRSYAIKGSTYNTDYAKGTVYYVTGRSGNKYYTDLNNKIWDASFIDCQDSPSYEVVSINDGKLTIDAYKYNIIDTSSSNKNNKLYKAPVKVDSLTIDKDNPANSTKMNIKKFDKTKLSIAGTVQDNYDVTINNKKAYIDLSLISKYYGGTYDNKSLTLTVNKKSYKFTTADTLNNDSSKINADSLYKQGIDVSYNNISNCVLVDFTGRITSDMISAFKGIKIGDDTKNVSNNTAADNSKNDINNEPQSDKNSSKKQAVSTSSNKADVKNDTTNLGKQTVTKAAADKTKSVSTVAMPKTGSVINDVTIASVAVILIILGVIAADSVYMKKKKNQQ</sequence>
<reference evidence="6 7" key="1">
    <citation type="submission" date="2019-08" db="EMBL/GenBank/DDBJ databases">
        <title>In-depth cultivation of the pig gut microbiome towards novel bacterial diversity and tailored functional studies.</title>
        <authorList>
            <person name="Wylensek D."/>
            <person name="Hitch T.C.A."/>
            <person name="Clavel T."/>
        </authorList>
    </citation>
    <scope>NUCLEOTIDE SEQUENCE [LARGE SCALE GENOMIC DNA]</scope>
    <source>
        <strain evidence="6 7">WCA-383-APC-5B</strain>
    </source>
</reference>
<dbReference type="InterPro" id="IPR003961">
    <property type="entry name" value="FN3_dom"/>
</dbReference>
<dbReference type="GO" id="GO:0046872">
    <property type="term" value="F:metal ion binding"/>
    <property type="evidence" value="ECO:0007669"/>
    <property type="project" value="InterPro"/>
</dbReference>
<protein>
    <submittedName>
        <fullName evidence="6">Metallophosphoesterase</fullName>
    </submittedName>
</protein>
<keyword evidence="3" id="KW-0812">Transmembrane</keyword>
<dbReference type="Pfam" id="PF00149">
    <property type="entry name" value="Metallophos"/>
    <property type="match status" value="1"/>
</dbReference>
<dbReference type="RefSeq" id="WP_154531501.1">
    <property type="nucleotide sequence ID" value="NZ_JAQXTV010000061.1"/>
</dbReference>
<dbReference type="PROSITE" id="PS50853">
    <property type="entry name" value="FN3"/>
    <property type="match status" value="1"/>
</dbReference>
<keyword evidence="1 4" id="KW-0732">Signal</keyword>
<feature type="domain" description="Fibronectin type-III" evidence="5">
    <location>
        <begin position="48"/>
        <end position="155"/>
    </location>
</feature>
<evidence type="ECO:0000259" key="5">
    <source>
        <dbReference type="PROSITE" id="PS50853"/>
    </source>
</evidence>
<accession>A0A7X2T1G7</accession>
<dbReference type="SUPFAM" id="SSF49363">
    <property type="entry name" value="Purple acid phosphatase, N-terminal domain"/>
    <property type="match status" value="1"/>
</dbReference>
<dbReference type="PANTHER" id="PTHR22953">
    <property type="entry name" value="ACID PHOSPHATASE RELATED"/>
    <property type="match status" value="1"/>
</dbReference>
<keyword evidence="3" id="KW-1133">Transmembrane helix</keyword>
<dbReference type="AlphaFoldDB" id="A0A7X2T1G7"/>
<dbReference type="InterPro" id="IPR004843">
    <property type="entry name" value="Calcineurin-like_PHP"/>
</dbReference>
<name>A0A7X2T1G7_9CLOT</name>
<evidence type="ECO:0000256" key="1">
    <source>
        <dbReference type="ARBA" id="ARBA00022729"/>
    </source>
</evidence>
<dbReference type="EMBL" id="VULX01000012">
    <property type="protein sequence ID" value="MSR91607.1"/>
    <property type="molecule type" value="Genomic_DNA"/>
</dbReference>
<dbReference type="InterPro" id="IPR039331">
    <property type="entry name" value="PAPs-like"/>
</dbReference>
<evidence type="ECO:0000313" key="7">
    <source>
        <dbReference type="Proteomes" id="UP000460287"/>
    </source>
</evidence>
<proteinExistence type="predicted"/>
<comment type="caution">
    <text evidence="6">The sequence shown here is derived from an EMBL/GenBank/DDBJ whole genome shotgun (WGS) entry which is preliminary data.</text>
</comment>
<dbReference type="CDD" id="cd00063">
    <property type="entry name" value="FN3"/>
    <property type="match status" value="1"/>
</dbReference>
<evidence type="ECO:0000313" key="6">
    <source>
        <dbReference type="EMBL" id="MSR91607.1"/>
    </source>
</evidence>
<feature type="signal peptide" evidence="4">
    <location>
        <begin position="1"/>
        <end position="24"/>
    </location>
</feature>
<feature type="compositionally biased region" description="Polar residues" evidence="2">
    <location>
        <begin position="593"/>
        <end position="608"/>
    </location>
</feature>
<organism evidence="6 7">
    <name type="scientific">Inconstantimicrobium porci</name>
    <dbReference type="NCBI Taxonomy" id="2652291"/>
    <lineage>
        <taxon>Bacteria</taxon>
        <taxon>Bacillati</taxon>
        <taxon>Bacillota</taxon>
        <taxon>Clostridia</taxon>
        <taxon>Eubacteriales</taxon>
        <taxon>Clostridiaceae</taxon>
        <taxon>Inconstantimicrobium</taxon>
    </lineage>
</organism>
<dbReference type="Gene3D" id="3.60.21.10">
    <property type="match status" value="1"/>
</dbReference>
<feature type="region of interest" description="Disordered" evidence="2">
    <location>
        <begin position="593"/>
        <end position="635"/>
    </location>
</feature>
<keyword evidence="7" id="KW-1185">Reference proteome</keyword>
<dbReference type="InterPro" id="IPR029052">
    <property type="entry name" value="Metallo-depent_PP-like"/>
</dbReference>
<gene>
    <name evidence="6" type="ORF">FYJ33_09350</name>
</gene>
<dbReference type="GO" id="GO:0003993">
    <property type="term" value="F:acid phosphatase activity"/>
    <property type="evidence" value="ECO:0007669"/>
    <property type="project" value="InterPro"/>
</dbReference>
<dbReference type="Gene3D" id="2.60.40.380">
    <property type="entry name" value="Purple acid phosphatase-like, N-terminal"/>
    <property type="match status" value="1"/>
</dbReference>
<dbReference type="PANTHER" id="PTHR22953:SF153">
    <property type="entry name" value="PURPLE ACID PHOSPHATASE"/>
    <property type="match status" value="1"/>
</dbReference>
<evidence type="ECO:0000256" key="2">
    <source>
        <dbReference type="SAM" id="MobiDB-lite"/>
    </source>
</evidence>
<evidence type="ECO:0000256" key="4">
    <source>
        <dbReference type="SAM" id="SignalP"/>
    </source>
</evidence>
<dbReference type="InterPro" id="IPR008963">
    <property type="entry name" value="Purple_acid_Pase-like_N"/>
</dbReference>
<dbReference type="SUPFAM" id="SSF56300">
    <property type="entry name" value="Metallo-dependent phosphatases"/>
    <property type="match status" value="1"/>
</dbReference>
<dbReference type="Proteomes" id="UP000460287">
    <property type="component" value="Unassembled WGS sequence"/>
</dbReference>
<feature type="compositionally biased region" description="Polar residues" evidence="2">
    <location>
        <begin position="615"/>
        <end position="635"/>
    </location>
</feature>
<evidence type="ECO:0000256" key="3">
    <source>
        <dbReference type="SAM" id="Phobius"/>
    </source>
</evidence>
<feature type="transmembrane region" description="Helical" evidence="3">
    <location>
        <begin position="667"/>
        <end position="688"/>
    </location>
</feature>
<dbReference type="Pfam" id="PF16656">
    <property type="entry name" value="Pur_ac_phosph_N"/>
    <property type="match status" value="1"/>
</dbReference>
<dbReference type="InterPro" id="IPR015914">
    <property type="entry name" value="PAPs_N"/>
</dbReference>
<dbReference type="SMART" id="SM00060">
    <property type="entry name" value="FN3"/>
    <property type="match status" value="1"/>
</dbReference>
<keyword evidence="3" id="KW-0472">Membrane</keyword>